<dbReference type="PANTHER" id="PTHR46193:SF18">
    <property type="entry name" value="HEXITOL PHOSPHATASE B"/>
    <property type="match status" value="1"/>
</dbReference>
<dbReference type="RefSeq" id="WP_027290230.1">
    <property type="nucleotide sequence ID" value="NZ_UGVL01000001.1"/>
</dbReference>
<gene>
    <name evidence="6" type="primary">pgmB_2</name>
    <name evidence="6" type="ORF">NCTC11190_01104</name>
</gene>
<dbReference type="SFLD" id="SFLDG01135">
    <property type="entry name" value="C1.5.6:_HAD__Beta-PGM__Phospha"/>
    <property type="match status" value="1"/>
</dbReference>
<dbReference type="InterPro" id="IPR006439">
    <property type="entry name" value="HAD-SF_hydro_IA"/>
</dbReference>
<protein>
    <submittedName>
        <fullName evidence="6">Beta-phosphoglucomutase</fullName>
        <ecNumber evidence="6">5.4.2.6</ecNumber>
    </submittedName>
</protein>
<evidence type="ECO:0000313" key="6">
    <source>
        <dbReference type="EMBL" id="SUE33890.1"/>
    </source>
</evidence>
<dbReference type="OrthoDB" id="9797743at2"/>
<dbReference type="CDD" id="cd07505">
    <property type="entry name" value="HAD_BPGM-like"/>
    <property type="match status" value="1"/>
</dbReference>
<dbReference type="GO" id="GO:0046872">
    <property type="term" value="F:metal ion binding"/>
    <property type="evidence" value="ECO:0007669"/>
    <property type="project" value="UniProtKB-KW"/>
</dbReference>
<dbReference type="InterPro" id="IPR051600">
    <property type="entry name" value="Beta-PGM-like"/>
</dbReference>
<dbReference type="InterPro" id="IPR023198">
    <property type="entry name" value="PGP-like_dom2"/>
</dbReference>
<evidence type="ECO:0000256" key="4">
    <source>
        <dbReference type="ARBA" id="ARBA00022842"/>
    </source>
</evidence>
<dbReference type="Gene3D" id="3.40.50.1000">
    <property type="entry name" value="HAD superfamily/HAD-like"/>
    <property type="match status" value="1"/>
</dbReference>
<dbReference type="NCBIfam" id="TIGR01549">
    <property type="entry name" value="HAD-SF-IA-v1"/>
    <property type="match status" value="1"/>
</dbReference>
<evidence type="ECO:0000256" key="5">
    <source>
        <dbReference type="ARBA" id="ARBA00023277"/>
    </source>
</evidence>
<dbReference type="InterPro" id="IPR023214">
    <property type="entry name" value="HAD_sf"/>
</dbReference>
<dbReference type="PANTHER" id="PTHR46193">
    <property type="entry name" value="6-PHOSPHOGLUCONATE PHOSPHATASE"/>
    <property type="match status" value="1"/>
</dbReference>
<dbReference type="Gene3D" id="1.10.150.240">
    <property type="entry name" value="Putative phosphatase, domain 2"/>
    <property type="match status" value="1"/>
</dbReference>
<dbReference type="GO" id="GO:0008801">
    <property type="term" value="F:beta-phosphoglucomutase activity"/>
    <property type="evidence" value="ECO:0007669"/>
    <property type="project" value="UniProtKB-EC"/>
</dbReference>
<evidence type="ECO:0000313" key="7">
    <source>
        <dbReference type="Proteomes" id="UP000255233"/>
    </source>
</evidence>
<keyword evidence="7" id="KW-1185">Reference proteome</keyword>
<dbReference type="EC" id="5.4.2.6" evidence="6"/>
<accession>A0A379MSL9</accession>
<comment type="similarity">
    <text evidence="2">Belongs to the HAD-like hydrolase superfamily. CbbY/CbbZ/Gph/YieH family.</text>
</comment>
<dbReference type="InterPro" id="IPR036412">
    <property type="entry name" value="HAD-like_sf"/>
</dbReference>
<keyword evidence="4" id="KW-0460">Magnesium</keyword>
<evidence type="ECO:0000256" key="1">
    <source>
        <dbReference type="ARBA" id="ARBA00001946"/>
    </source>
</evidence>
<dbReference type="AlphaFoldDB" id="A0A379MSL9"/>
<dbReference type="SFLD" id="SFLDS00003">
    <property type="entry name" value="Haloacid_Dehalogenase"/>
    <property type="match status" value="1"/>
</dbReference>
<dbReference type="EMBL" id="UGVL01000001">
    <property type="protein sequence ID" value="SUE33890.1"/>
    <property type="molecule type" value="Genomic_DNA"/>
</dbReference>
<dbReference type="NCBIfam" id="TIGR01509">
    <property type="entry name" value="HAD-SF-IA-v3"/>
    <property type="match status" value="1"/>
</dbReference>
<name>A0A379MSL9_9BACT</name>
<reference evidence="6 7" key="1">
    <citation type="submission" date="2018-06" db="EMBL/GenBank/DDBJ databases">
        <authorList>
            <consortium name="Pathogen Informatics"/>
            <person name="Doyle S."/>
        </authorList>
    </citation>
    <scope>NUCLEOTIDE SEQUENCE [LARGE SCALE GENOMIC DNA]</scope>
    <source>
        <strain evidence="6 7">NCTC11190</strain>
    </source>
</reference>
<dbReference type="PRINTS" id="PR00413">
    <property type="entry name" value="HADHALOGNASE"/>
</dbReference>
<dbReference type="SFLD" id="SFLDG01129">
    <property type="entry name" value="C1.5:_HAD__Beta-PGM__Phosphata"/>
    <property type="match status" value="1"/>
</dbReference>
<proteinExistence type="inferred from homology"/>
<keyword evidence="3" id="KW-0479">Metal-binding</keyword>
<organism evidence="6 7">
    <name type="scientific">Rikenella microfusus</name>
    <dbReference type="NCBI Taxonomy" id="28139"/>
    <lineage>
        <taxon>Bacteria</taxon>
        <taxon>Pseudomonadati</taxon>
        <taxon>Bacteroidota</taxon>
        <taxon>Bacteroidia</taxon>
        <taxon>Bacteroidales</taxon>
        <taxon>Rikenellaceae</taxon>
        <taxon>Rikenella</taxon>
    </lineage>
</organism>
<evidence type="ECO:0000256" key="2">
    <source>
        <dbReference type="ARBA" id="ARBA00006171"/>
    </source>
</evidence>
<sequence>MLQAALFDMDGVIVDNRDAHLRAFAEFARRHGIPGFDTSALLPYFGSTNAVIMGHLFGRDDIPAGEVERLSQEKEAIYRELYDPVMEPAPGLMELLAALRAAGVKIAVGSSAPRVNVDFVLDRCRISRYFDAVASGSEITRSKPDPEVYLLAAKKLDVRPDHCVVFEDAFVGMQAARSAGAKVVALASTFPRETIRQRGDYDLLADGFRDVSIGDLRNLWE</sequence>
<evidence type="ECO:0000256" key="3">
    <source>
        <dbReference type="ARBA" id="ARBA00022723"/>
    </source>
</evidence>
<dbReference type="InterPro" id="IPR041492">
    <property type="entry name" value="HAD_2"/>
</dbReference>
<comment type="cofactor">
    <cofactor evidence="1">
        <name>Mg(2+)</name>
        <dbReference type="ChEBI" id="CHEBI:18420"/>
    </cofactor>
</comment>
<dbReference type="STRING" id="880526.GCA_000427365_00343"/>
<dbReference type="Pfam" id="PF13419">
    <property type="entry name" value="HAD_2"/>
    <property type="match status" value="1"/>
</dbReference>
<keyword evidence="5" id="KW-0119">Carbohydrate metabolism</keyword>
<keyword evidence="6" id="KW-0413">Isomerase</keyword>
<dbReference type="SUPFAM" id="SSF56784">
    <property type="entry name" value="HAD-like"/>
    <property type="match status" value="1"/>
</dbReference>
<dbReference type="Proteomes" id="UP000255233">
    <property type="component" value="Unassembled WGS sequence"/>
</dbReference>